<keyword evidence="1 2" id="KW-0479">Metal-binding</keyword>
<dbReference type="PANTHER" id="PTHR35848:SF9">
    <property type="entry name" value="SLL1358 PROTEIN"/>
    <property type="match status" value="1"/>
</dbReference>
<protein>
    <submittedName>
        <fullName evidence="5">Bicupin, oxalate decarboxylase family</fullName>
        <ecNumber evidence="5">4.1.1.2</ecNumber>
    </submittedName>
</protein>
<feature type="binding site" evidence="2">
    <location>
        <position position="109"/>
    </location>
    <ligand>
        <name>Mn(2+)</name>
        <dbReference type="ChEBI" id="CHEBI:29035"/>
        <label>1</label>
    </ligand>
</feature>
<feature type="domain" description="Cupin type-1" evidence="4">
    <location>
        <begin position="236"/>
        <end position="365"/>
    </location>
</feature>
<dbReference type="NCBIfam" id="TIGR03404">
    <property type="entry name" value="bicupin_oxalic"/>
    <property type="match status" value="1"/>
</dbReference>
<feature type="region of interest" description="Disordered" evidence="3">
    <location>
        <begin position="1"/>
        <end position="27"/>
    </location>
</feature>
<dbReference type="GO" id="GO:0046872">
    <property type="term" value="F:metal ion binding"/>
    <property type="evidence" value="ECO:0007669"/>
    <property type="project" value="UniProtKB-KW"/>
</dbReference>
<evidence type="ECO:0000313" key="6">
    <source>
        <dbReference type="Proteomes" id="UP000286235"/>
    </source>
</evidence>
<comment type="cofactor">
    <cofactor evidence="2">
        <name>Mn(2+)</name>
        <dbReference type="ChEBI" id="CHEBI:29035"/>
    </cofactor>
    <text evidence="2">Binds 2 manganese ions per subunit.</text>
</comment>
<feature type="binding site" evidence="2">
    <location>
        <position position="288"/>
    </location>
    <ligand>
        <name>Mn(2+)</name>
        <dbReference type="ChEBI" id="CHEBI:29035"/>
        <label>2</label>
    </ligand>
</feature>
<name>A0A420VJ05_9BACI</name>
<dbReference type="InterPro" id="IPR006045">
    <property type="entry name" value="Cupin_1"/>
</dbReference>
<evidence type="ECO:0000259" key="4">
    <source>
        <dbReference type="SMART" id="SM00835"/>
    </source>
</evidence>
<dbReference type="PANTHER" id="PTHR35848">
    <property type="entry name" value="OXALATE-BINDING PROTEIN"/>
    <property type="match status" value="1"/>
</dbReference>
<feature type="binding site" evidence="2">
    <location>
        <position position="283"/>
    </location>
    <ligand>
        <name>Mn(2+)</name>
        <dbReference type="ChEBI" id="CHEBI:29035"/>
        <label>2</label>
    </ligand>
</feature>
<dbReference type="InterPro" id="IPR051610">
    <property type="entry name" value="GPI/OXD"/>
</dbReference>
<feature type="binding site" evidence="2">
    <location>
        <position position="103"/>
    </location>
    <ligand>
        <name>Mn(2+)</name>
        <dbReference type="ChEBI" id="CHEBI:29035"/>
        <label>1</label>
    </ligand>
</feature>
<evidence type="ECO:0000256" key="1">
    <source>
        <dbReference type="ARBA" id="ARBA00022723"/>
    </source>
</evidence>
<dbReference type="EMBL" id="AZRV01000005">
    <property type="protein sequence ID" value="RKO63654.1"/>
    <property type="molecule type" value="Genomic_DNA"/>
</dbReference>
<dbReference type="AlphaFoldDB" id="A0A420VJ05"/>
<gene>
    <name evidence="5" type="ORF">Cdeb_02724</name>
</gene>
<keyword evidence="5" id="KW-0456">Lyase</keyword>
<feature type="binding site" evidence="2">
    <location>
        <position position="281"/>
    </location>
    <ligand>
        <name>Mn(2+)</name>
        <dbReference type="ChEBI" id="CHEBI:29035"/>
        <label>2</label>
    </ligand>
</feature>
<feature type="binding site" evidence="2">
    <location>
        <position position="327"/>
    </location>
    <ligand>
        <name>Mn(2+)</name>
        <dbReference type="ChEBI" id="CHEBI:29035"/>
        <label>2</label>
    </ligand>
</feature>
<feature type="region of interest" description="Disordered" evidence="3">
    <location>
        <begin position="426"/>
        <end position="453"/>
    </location>
</feature>
<dbReference type="InterPro" id="IPR011051">
    <property type="entry name" value="RmlC_Cupin_sf"/>
</dbReference>
<comment type="caution">
    <text evidence="5">The sequence shown here is derived from an EMBL/GenBank/DDBJ whole genome shotgun (WGS) entry which is preliminary data.</text>
</comment>
<dbReference type="SUPFAM" id="SSF51182">
    <property type="entry name" value="RmlC-like cupins"/>
    <property type="match status" value="1"/>
</dbReference>
<evidence type="ECO:0000313" key="5">
    <source>
        <dbReference type="EMBL" id="RKO63654.1"/>
    </source>
</evidence>
<organism evidence="5 6">
    <name type="scientific">Caldibacillus debilis GB1</name>
    <dbReference type="NCBI Taxonomy" id="1339248"/>
    <lineage>
        <taxon>Bacteria</taxon>
        <taxon>Bacillati</taxon>
        <taxon>Bacillota</taxon>
        <taxon>Bacilli</taxon>
        <taxon>Bacillales</taxon>
        <taxon>Bacillaceae</taxon>
        <taxon>Caldibacillus</taxon>
    </lineage>
</organism>
<dbReference type="InterPro" id="IPR014710">
    <property type="entry name" value="RmlC-like_jellyroll"/>
</dbReference>
<keyword evidence="6" id="KW-1185">Reference proteome</keyword>
<accession>A0A420VJ05</accession>
<dbReference type="GO" id="GO:0033609">
    <property type="term" value="P:oxalate metabolic process"/>
    <property type="evidence" value="ECO:0007669"/>
    <property type="project" value="InterPro"/>
</dbReference>
<dbReference type="InterPro" id="IPR017774">
    <property type="entry name" value="Bicupin_oxalate_deCO2ase/Oxase"/>
</dbReference>
<dbReference type="Gene3D" id="2.60.120.10">
    <property type="entry name" value="Jelly Rolls"/>
    <property type="match status" value="2"/>
</dbReference>
<keyword evidence="2" id="KW-0464">Manganese</keyword>
<dbReference type="CDD" id="cd20304">
    <property type="entry name" value="cupin_OxDC_N"/>
    <property type="match status" value="1"/>
</dbReference>
<evidence type="ECO:0000256" key="3">
    <source>
        <dbReference type="SAM" id="MobiDB-lite"/>
    </source>
</evidence>
<dbReference type="SMART" id="SM00835">
    <property type="entry name" value="Cupin_1"/>
    <property type="match status" value="2"/>
</dbReference>
<dbReference type="CDD" id="cd20305">
    <property type="entry name" value="cupin_OxDC_C"/>
    <property type="match status" value="1"/>
</dbReference>
<proteinExistence type="predicted"/>
<dbReference type="EC" id="4.1.1.2" evidence="5"/>
<feature type="domain" description="Cupin type-1" evidence="4">
    <location>
        <begin position="58"/>
        <end position="200"/>
    </location>
</feature>
<reference evidence="5 6" key="1">
    <citation type="submission" date="2013-12" db="EMBL/GenBank/DDBJ databases">
        <title>Genome and proteome characterization of Caldibacillus debilis GB1 derived from a cellulolytic aero-tolerant co-culture.</title>
        <authorList>
            <person name="Wushke S.T."/>
            <person name="Zhang X."/>
            <person name="Fristensky B."/>
            <person name="Wilkins J.A."/>
            <person name="Levin D.B."/>
            <person name="Sparling R."/>
        </authorList>
    </citation>
    <scope>NUCLEOTIDE SEQUENCE [LARGE SCALE GENOMIC DNA]</scope>
    <source>
        <strain evidence="5 6">GB1</strain>
    </source>
</reference>
<feature type="binding site" evidence="2">
    <location>
        <position position="148"/>
    </location>
    <ligand>
        <name>Mn(2+)</name>
        <dbReference type="ChEBI" id="CHEBI:29035"/>
        <label>1</label>
    </ligand>
</feature>
<dbReference type="Pfam" id="PF00190">
    <property type="entry name" value="Cupin_1"/>
    <property type="match status" value="2"/>
</dbReference>
<dbReference type="GO" id="GO:0046564">
    <property type="term" value="F:oxalate decarboxylase activity"/>
    <property type="evidence" value="ECO:0007669"/>
    <property type="project" value="UniProtKB-EC"/>
</dbReference>
<sequence>MKKGPENQASFGNVPQPVREDGAGGIDLGPRDVLRDLENLDMLVPPASDAGSIPNLKFSFSDTHMQLKHGGWSREVTVRQLPIATALAGVNMYLTPGGVRELHWHKQAEWAYVILGSARITAVDQNGRNFIADVGAGDLWYFPAGIPHSIQGLGEGCEFLLVFDDGSFTEYDTFTITDWFAHTAKDVLAANFGVPESAFAHIPAKQRYIFQGKVPGPVETQKVPDPYGTVPKTFTHRLLAQEPIVTTGGSVRIVDSTNFPASATIAAALVEVEPGGMREMHWHPNSDEWQYYLTGTARMTVFAANGTARTFNYRAGDVGYIPRAYGHYIQNIGDQSLWFFVDIQEQPLRRCVAEPVDGADPGRARAGPPACWAGTDQRAAEGEMAGRQIRGQPPAGMKTVKAAIPMSGDRRICCFQKARKEKFRKMENDEGGPIHLSRSFFLPKKKGGDGGGL</sequence>
<evidence type="ECO:0000256" key="2">
    <source>
        <dbReference type="PIRSR" id="PIRSR617774-2"/>
    </source>
</evidence>
<dbReference type="Proteomes" id="UP000286235">
    <property type="component" value="Unassembled WGS sequence"/>
</dbReference>
<feature type="binding site" evidence="2">
    <location>
        <position position="105"/>
    </location>
    <ligand>
        <name>Mn(2+)</name>
        <dbReference type="ChEBI" id="CHEBI:29035"/>
        <label>1</label>
    </ligand>
</feature>